<evidence type="ECO:0000313" key="3">
    <source>
        <dbReference type="Proteomes" id="UP000642107"/>
    </source>
</evidence>
<sequence>MTQQAYLLLLALADGRQHGYGLAGRVREISDGDVSLGAGTLYGNLERLLGAGLVADDGEEIADGRARRYYRLTDDGLRAARAETLRLAELAARGRAALGALGAPGPDGVVGGVA</sequence>
<name>A0ABR9DLC1_9MICO</name>
<dbReference type="SUPFAM" id="SSF46785">
    <property type="entry name" value="Winged helix' DNA-binding domain"/>
    <property type="match status" value="1"/>
</dbReference>
<dbReference type="InterPro" id="IPR036388">
    <property type="entry name" value="WH-like_DNA-bd_sf"/>
</dbReference>
<evidence type="ECO:0000259" key="1">
    <source>
        <dbReference type="Pfam" id="PF03551"/>
    </source>
</evidence>
<dbReference type="InterPro" id="IPR005149">
    <property type="entry name" value="Tscrpt_reg_PadR_N"/>
</dbReference>
<dbReference type="InterPro" id="IPR036390">
    <property type="entry name" value="WH_DNA-bd_sf"/>
</dbReference>
<dbReference type="Proteomes" id="UP000642107">
    <property type="component" value="Unassembled WGS sequence"/>
</dbReference>
<feature type="domain" description="Transcription regulator PadR N-terminal" evidence="1">
    <location>
        <begin position="9"/>
        <end position="80"/>
    </location>
</feature>
<accession>A0ABR9DLC1</accession>
<dbReference type="EMBL" id="JACZDF010000001">
    <property type="protein sequence ID" value="MBD9697937.1"/>
    <property type="molecule type" value="Genomic_DNA"/>
</dbReference>
<proteinExistence type="predicted"/>
<organism evidence="2 3">
    <name type="scientific">Flavimobilis rhizosphaerae</name>
    <dbReference type="NCBI Taxonomy" id="2775421"/>
    <lineage>
        <taxon>Bacteria</taxon>
        <taxon>Bacillati</taxon>
        <taxon>Actinomycetota</taxon>
        <taxon>Actinomycetes</taxon>
        <taxon>Micrococcales</taxon>
        <taxon>Jonesiaceae</taxon>
        <taxon>Flavimobilis</taxon>
    </lineage>
</organism>
<protein>
    <submittedName>
        <fullName evidence="2">Helix-turn-helix transcriptional regulator</fullName>
    </submittedName>
</protein>
<dbReference type="InterPro" id="IPR052509">
    <property type="entry name" value="Metal_resp_DNA-bind_regulator"/>
</dbReference>
<gene>
    <name evidence="2" type="ORF">IGS67_00275</name>
</gene>
<comment type="caution">
    <text evidence="2">The sequence shown here is derived from an EMBL/GenBank/DDBJ whole genome shotgun (WGS) entry which is preliminary data.</text>
</comment>
<reference evidence="2 3" key="1">
    <citation type="submission" date="2020-09" db="EMBL/GenBank/DDBJ databases">
        <title>Flavimobilis rhizosphaerae sp. nov., isolated from rhizosphere soil of Spartina alterniflora.</title>
        <authorList>
            <person name="Hanqin C."/>
        </authorList>
    </citation>
    <scope>NUCLEOTIDE SEQUENCE [LARGE SCALE GENOMIC DNA]</scope>
    <source>
        <strain evidence="2 3">GY 10621</strain>
    </source>
</reference>
<dbReference type="Pfam" id="PF03551">
    <property type="entry name" value="PadR"/>
    <property type="match status" value="1"/>
</dbReference>
<dbReference type="Gene3D" id="1.10.10.10">
    <property type="entry name" value="Winged helix-like DNA-binding domain superfamily/Winged helix DNA-binding domain"/>
    <property type="match status" value="1"/>
</dbReference>
<keyword evidence="3" id="KW-1185">Reference proteome</keyword>
<dbReference type="PANTHER" id="PTHR33169">
    <property type="entry name" value="PADR-FAMILY TRANSCRIPTIONAL REGULATOR"/>
    <property type="match status" value="1"/>
</dbReference>
<evidence type="ECO:0000313" key="2">
    <source>
        <dbReference type="EMBL" id="MBD9697937.1"/>
    </source>
</evidence>
<dbReference type="PANTHER" id="PTHR33169:SF13">
    <property type="entry name" value="PADR-FAMILY TRANSCRIPTIONAL REGULATOR"/>
    <property type="match status" value="1"/>
</dbReference>